<keyword evidence="3" id="KW-0804">Transcription</keyword>
<dbReference type="Pfam" id="PF01418">
    <property type="entry name" value="HTH_6"/>
    <property type="match status" value="1"/>
</dbReference>
<keyword evidence="1" id="KW-0805">Transcription regulation</keyword>
<dbReference type="EMBL" id="FRAI01000026">
    <property type="protein sequence ID" value="SHK26844.1"/>
    <property type="molecule type" value="Genomic_DNA"/>
</dbReference>
<protein>
    <submittedName>
        <fullName evidence="6">Transcriptional regulator, RpiR family</fullName>
    </submittedName>
</protein>
<gene>
    <name evidence="6" type="ORF">SAMN02745227_01935</name>
</gene>
<dbReference type="OrthoDB" id="1648815at2"/>
<dbReference type="STRING" id="1120989.SAMN02745227_01935"/>
<organism evidence="6 7">
    <name type="scientific">Anaerobranca californiensis DSM 14826</name>
    <dbReference type="NCBI Taxonomy" id="1120989"/>
    <lineage>
        <taxon>Bacteria</taxon>
        <taxon>Bacillati</taxon>
        <taxon>Bacillota</taxon>
        <taxon>Clostridia</taxon>
        <taxon>Eubacteriales</taxon>
        <taxon>Proteinivoracaceae</taxon>
        <taxon>Anaerobranca</taxon>
    </lineage>
</organism>
<keyword evidence="2" id="KW-0238">DNA-binding</keyword>
<dbReference type="AlphaFoldDB" id="A0A1M6R317"/>
<feature type="domain" description="HTH rpiR-type" evidence="4">
    <location>
        <begin position="1"/>
        <end position="74"/>
    </location>
</feature>
<dbReference type="InterPro" id="IPR000281">
    <property type="entry name" value="HTH_RpiR"/>
</dbReference>
<dbReference type="Proteomes" id="UP000243547">
    <property type="component" value="Unassembled WGS sequence"/>
</dbReference>
<evidence type="ECO:0000313" key="7">
    <source>
        <dbReference type="Proteomes" id="UP000243547"/>
    </source>
</evidence>
<dbReference type="PANTHER" id="PTHR30514">
    <property type="entry name" value="GLUCOKINASE"/>
    <property type="match status" value="1"/>
</dbReference>
<keyword evidence="7" id="KW-1185">Reference proteome</keyword>
<dbReference type="Gene3D" id="1.10.10.10">
    <property type="entry name" value="Winged helix-like DNA-binding domain superfamily/Winged helix DNA-binding domain"/>
    <property type="match status" value="1"/>
</dbReference>
<accession>A0A1M6R317</accession>
<evidence type="ECO:0000259" key="4">
    <source>
        <dbReference type="PROSITE" id="PS51071"/>
    </source>
</evidence>
<dbReference type="InterPro" id="IPR046348">
    <property type="entry name" value="SIS_dom_sf"/>
</dbReference>
<dbReference type="Pfam" id="PF01380">
    <property type="entry name" value="SIS"/>
    <property type="match status" value="1"/>
</dbReference>
<proteinExistence type="predicted"/>
<name>A0A1M6R317_9FIRM</name>
<evidence type="ECO:0000259" key="5">
    <source>
        <dbReference type="PROSITE" id="PS51464"/>
    </source>
</evidence>
<dbReference type="GO" id="GO:1901135">
    <property type="term" value="P:carbohydrate derivative metabolic process"/>
    <property type="evidence" value="ECO:0007669"/>
    <property type="project" value="InterPro"/>
</dbReference>
<dbReference type="InterPro" id="IPR036388">
    <property type="entry name" value="WH-like_DNA-bd_sf"/>
</dbReference>
<evidence type="ECO:0000313" key="6">
    <source>
        <dbReference type="EMBL" id="SHK26844.1"/>
    </source>
</evidence>
<sequence>MDKLINKYYHDLNPTDLHILNYILANKDSYKLTITELEEKCNISKSSILRFAKKLGFSGFSEFRYYLKQQMQGESSEGNPMRYKEGLFMDIKRTIKSIDDNSLLKACQLIKNAKRGFVYVTGLAQYNIAKELQRNLVICNKFLHIVYDNTEFNLILNDLNPDDVFFIISLSGETERLKHVMQQLKPRNIKTISLTNLKSNYLSSMADCNLYAISSYIPVKKEQHYWTFATFYIVIEALTRLYLALNKKN</sequence>
<evidence type="ECO:0000256" key="1">
    <source>
        <dbReference type="ARBA" id="ARBA00023015"/>
    </source>
</evidence>
<reference evidence="7" key="1">
    <citation type="submission" date="2016-11" db="EMBL/GenBank/DDBJ databases">
        <authorList>
            <person name="Varghese N."/>
            <person name="Submissions S."/>
        </authorList>
    </citation>
    <scope>NUCLEOTIDE SEQUENCE [LARGE SCALE GENOMIC DNA]</scope>
    <source>
        <strain evidence="7">DSM 14826</strain>
    </source>
</reference>
<dbReference type="PROSITE" id="PS51464">
    <property type="entry name" value="SIS"/>
    <property type="match status" value="1"/>
</dbReference>
<dbReference type="CDD" id="cd05013">
    <property type="entry name" value="SIS_RpiR"/>
    <property type="match status" value="1"/>
</dbReference>
<dbReference type="GO" id="GO:0097367">
    <property type="term" value="F:carbohydrate derivative binding"/>
    <property type="evidence" value="ECO:0007669"/>
    <property type="project" value="InterPro"/>
</dbReference>
<dbReference type="SUPFAM" id="SSF46689">
    <property type="entry name" value="Homeodomain-like"/>
    <property type="match status" value="1"/>
</dbReference>
<dbReference type="InterPro" id="IPR035472">
    <property type="entry name" value="RpiR-like_SIS"/>
</dbReference>
<dbReference type="PANTHER" id="PTHR30514:SF1">
    <property type="entry name" value="HTH-TYPE TRANSCRIPTIONAL REGULATOR HEXR-RELATED"/>
    <property type="match status" value="1"/>
</dbReference>
<dbReference type="PROSITE" id="PS51071">
    <property type="entry name" value="HTH_RPIR"/>
    <property type="match status" value="1"/>
</dbReference>
<dbReference type="GO" id="GO:0003700">
    <property type="term" value="F:DNA-binding transcription factor activity"/>
    <property type="evidence" value="ECO:0007669"/>
    <property type="project" value="InterPro"/>
</dbReference>
<dbReference type="Gene3D" id="3.40.50.10490">
    <property type="entry name" value="Glucose-6-phosphate isomerase like protein, domain 1"/>
    <property type="match status" value="1"/>
</dbReference>
<dbReference type="GO" id="GO:0003677">
    <property type="term" value="F:DNA binding"/>
    <property type="evidence" value="ECO:0007669"/>
    <property type="project" value="UniProtKB-KW"/>
</dbReference>
<feature type="domain" description="SIS" evidence="5">
    <location>
        <begin position="106"/>
        <end position="248"/>
    </location>
</feature>
<evidence type="ECO:0000256" key="3">
    <source>
        <dbReference type="ARBA" id="ARBA00023163"/>
    </source>
</evidence>
<dbReference type="InterPro" id="IPR001347">
    <property type="entry name" value="SIS_dom"/>
</dbReference>
<dbReference type="InterPro" id="IPR047640">
    <property type="entry name" value="RpiR-like"/>
</dbReference>
<dbReference type="InterPro" id="IPR009057">
    <property type="entry name" value="Homeodomain-like_sf"/>
</dbReference>
<dbReference type="RefSeq" id="WP_072908317.1">
    <property type="nucleotide sequence ID" value="NZ_FRAI01000026.1"/>
</dbReference>
<dbReference type="SUPFAM" id="SSF53697">
    <property type="entry name" value="SIS domain"/>
    <property type="match status" value="1"/>
</dbReference>
<evidence type="ECO:0000256" key="2">
    <source>
        <dbReference type="ARBA" id="ARBA00023125"/>
    </source>
</evidence>